<evidence type="ECO:0000313" key="2">
    <source>
        <dbReference type="EMBL" id="OYQ39545.1"/>
    </source>
</evidence>
<organism evidence="2 3">
    <name type="scientific">Flavobacterium cyanobacteriorum</name>
    <dbReference type="NCBI Taxonomy" id="2022802"/>
    <lineage>
        <taxon>Bacteria</taxon>
        <taxon>Pseudomonadati</taxon>
        <taxon>Bacteroidota</taxon>
        <taxon>Flavobacteriia</taxon>
        <taxon>Flavobacteriales</taxon>
        <taxon>Flavobacteriaceae</taxon>
        <taxon>Flavobacterium</taxon>
    </lineage>
</organism>
<evidence type="ECO:0000313" key="3">
    <source>
        <dbReference type="Proteomes" id="UP000216605"/>
    </source>
</evidence>
<dbReference type="AlphaFoldDB" id="A0A255ZF84"/>
<comment type="caution">
    <text evidence="2">The sequence shown here is derived from an EMBL/GenBank/DDBJ whole genome shotgun (WGS) entry which is preliminary data.</text>
</comment>
<keyword evidence="1" id="KW-0472">Membrane</keyword>
<protein>
    <submittedName>
        <fullName evidence="2">Uncharacterized protein</fullName>
    </submittedName>
</protein>
<sequence>MPYKKRESRYQIQKSPIQRFLFVLGIVFFLMYLVLGCMVIFWKQLPIPLSSGRRLALGIVLIVYAFFRFVRLIQNYRS</sequence>
<keyword evidence="1" id="KW-0812">Transmembrane</keyword>
<gene>
    <name evidence="2" type="ORF">CHU92_04700</name>
</gene>
<feature type="transmembrane region" description="Helical" evidence="1">
    <location>
        <begin position="20"/>
        <end position="42"/>
    </location>
</feature>
<proteinExistence type="predicted"/>
<dbReference type="Proteomes" id="UP000216605">
    <property type="component" value="Unassembled WGS sequence"/>
</dbReference>
<name>A0A255ZF84_9FLAO</name>
<evidence type="ECO:0000256" key="1">
    <source>
        <dbReference type="SAM" id="Phobius"/>
    </source>
</evidence>
<reference evidence="2 3" key="1">
    <citation type="submission" date="2017-07" db="EMBL/GenBank/DDBJ databases">
        <title>Flavobacterium cyanobacteriorum sp. nov., isolated from cyanobacterial aggregates in a eutrophic lake.</title>
        <authorList>
            <person name="Cai H."/>
        </authorList>
    </citation>
    <scope>NUCLEOTIDE SEQUENCE [LARGE SCALE GENOMIC DNA]</scope>
    <source>
        <strain evidence="2 3">TH021</strain>
    </source>
</reference>
<keyword evidence="3" id="KW-1185">Reference proteome</keyword>
<dbReference type="EMBL" id="NOXV01000210">
    <property type="protein sequence ID" value="OYQ39545.1"/>
    <property type="molecule type" value="Genomic_DNA"/>
</dbReference>
<accession>A0A255ZF84</accession>
<dbReference type="OrthoDB" id="1376970at2"/>
<keyword evidence="1" id="KW-1133">Transmembrane helix</keyword>
<feature type="transmembrane region" description="Helical" evidence="1">
    <location>
        <begin position="54"/>
        <end position="73"/>
    </location>
</feature>